<gene>
    <name evidence="5" type="ORF">WJX74_000029</name>
</gene>
<evidence type="ECO:0000256" key="3">
    <source>
        <dbReference type="SAM" id="MobiDB-lite"/>
    </source>
</evidence>
<feature type="region of interest" description="Disordered" evidence="3">
    <location>
        <begin position="872"/>
        <end position="897"/>
    </location>
</feature>
<feature type="domain" description="tRNA/rRNA methyltransferase SpoU type" evidence="4">
    <location>
        <begin position="1655"/>
        <end position="1797"/>
    </location>
</feature>
<evidence type="ECO:0000313" key="5">
    <source>
        <dbReference type="EMBL" id="KAK9832126.1"/>
    </source>
</evidence>
<dbReference type="Proteomes" id="UP001438707">
    <property type="component" value="Unassembled WGS sequence"/>
</dbReference>
<dbReference type="GO" id="GO:0003723">
    <property type="term" value="F:RNA binding"/>
    <property type="evidence" value="ECO:0007669"/>
    <property type="project" value="InterPro"/>
</dbReference>
<dbReference type="InterPro" id="IPR045330">
    <property type="entry name" value="TRM3/TARBP1"/>
</dbReference>
<name>A0AAW1REC7_9CHLO</name>
<dbReference type="PANTHER" id="PTHR12029:SF11">
    <property type="entry name" value="METHYLTRANSFERASE TARBP1-RELATED"/>
    <property type="match status" value="1"/>
</dbReference>
<proteinExistence type="predicted"/>
<comment type="caution">
    <text evidence="5">The sequence shown here is derived from an EMBL/GenBank/DDBJ whole genome shotgun (WGS) entry which is preliminary data.</text>
</comment>
<feature type="region of interest" description="Disordered" evidence="3">
    <location>
        <begin position="250"/>
        <end position="270"/>
    </location>
</feature>
<dbReference type="GO" id="GO:0030488">
    <property type="term" value="P:tRNA methylation"/>
    <property type="evidence" value="ECO:0007669"/>
    <property type="project" value="InterPro"/>
</dbReference>
<dbReference type="Pfam" id="PF00588">
    <property type="entry name" value="SpoU_methylase"/>
    <property type="match status" value="1"/>
</dbReference>
<reference evidence="5 6" key="1">
    <citation type="journal article" date="2024" name="Nat. Commun.">
        <title>Phylogenomics reveals the evolutionary origins of lichenization in chlorophyte algae.</title>
        <authorList>
            <person name="Puginier C."/>
            <person name="Libourel C."/>
            <person name="Otte J."/>
            <person name="Skaloud P."/>
            <person name="Haon M."/>
            <person name="Grisel S."/>
            <person name="Petersen M."/>
            <person name="Berrin J.G."/>
            <person name="Delaux P.M."/>
            <person name="Dal Grande F."/>
            <person name="Keller J."/>
        </authorList>
    </citation>
    <scope>NUCLEOTIDE SEQUENCE [LARGE SCALE GENOMIC DNA]</scope>
    <source>
        <strain evidence="5 6">SAG 2145</strain>
    </source>
</reference>
<feature type="compositionally biased region" description="Low complexity" evidence="3">
    <location>
        <begin position="872"/>
        <end position="892"/>
    </location>
</feature>
<accession>A0AAW1REC7</accession>
<dbReference type="InterPro" id="IPR001537">
    <property type="entry name" value="SpoU_MeTrfase"/>
</dbReference>
<evidence type="ECO:0000259" key="4">
    <source>
        <dbReference type="Pfam" id="PF00588"/>
    </source>
</evidence>
<dbReference type="CDD" id="cd18091">
    <property type="entry name" value="SpoU-like_TRM3-like"/>
    <property type="match status" value="1"/>
</dbReference>
<keyword evidence="1" id="KW-0489">Methyltransferase</keyword>
<dbReference type="GO" id="GO:0016423">
    <property type="term" value="F:tRNA (guanine) methyltransferase activity"/>
    <property type="evidence" value="ECO:0007669"/>
    <property type="project" value="InterPro"/>
</dbReference>
<evidence type="ECO:0000313" key="6">
    <source>
        <dbReference type="Proteomes" id="UP001438707"/>
    </source>
</evidence>
<evidence type="ECO:0000256" key="2">
    <source>
        <dbReference type="ARBA" id="ARBA00022679"/>
    </source>
</evidence>
<keyword evidence="6" id="KW-1185">Reference proteome</keyword>
<dbReference type="PANTHER" id="PTHR12029">
    <property type="entry name" value="RNA METHYLTRANSFERASE"/>
    <property type="match status" value="1"/>
</dbReference>
<organism evidence="5 6">
    <name type="scientific">Apatococcus lobatus</name>
    <dbReference type="NCBI Taxonomy" id="904363"/>
    <lineage>
        <taxon>Eukaryota</taxon>
        <taxon>Viridiplantae</taxon>
        <taxon>Chlorophyta</taxon>
        <taxon>core chlorophytes</taxon>
        <taxon>Trebouxiophyceae</taxon>
        <taxon>Chlorellales</taxon>
        <taxon>Chlorellaceae</taxon>
        <taxon>Apatococcus</taxon>
    </lineage>
</organism>
<dbReference type="SUPFAM" id="SSF48371">
    <property type="entry name" value="ARM repeat"/>
    <property type="match status" value="1"/>
</dbReference>
<sequence length="1814" mass="196749">MNSNDSGSSSSTSWTSPLFSIETTQVLSLLEQLSFCTFQNLAERQATCKAALSLSQSSSRKLFAALIHVIKQQPLKAALSPSEKLQAADAISAACNRAINALAIGLVLLRTSYHDSSKAGQASPASMLFVAGNVHPEAQQSGHLQEVIRSLALPILANKAAGLSAFHVQVVSAIASTVHEHMQSELFASLITTCIEGLEACLAEATGLQAPENNREANASAGQQHMSSASCCMLLSALLTSCASEESLPVSTNGSTIDGGGRLGNSEDSEHPTLMQSLVRTVLALLGSGQLQLSKSALQLLPSAERAITAYDPEMLTWLSSEIWMTCRPLAEDENANKRQAGLAGLVAFKHMLLPLKGHSPNAAMQIAATDDFWRLVQHSLTDSSLVNQKRAMVLLKMALASASFRSTTWTTFELLHSVLDEFALTVIQGMWTKHMFELQSAVSEDKEGHPGADNRWSQSWNMVIWRKALGHPNPQVQRFALAEFFAATWTADAVQALEPSLMSEAVFPGLIATGSSYKDQAAAFFASIVRMLSPERQLQMLQMLMIALRHPIMTIPATNTLMACLQSAAEAKQQSVSTGLAGQEPQVMMQLRGIAAQYGTHGSLRCARSVWNGVIRVASALCPATSVQVVLVAQLLGEIPQTDLQGPLLGACQKWLLRDGDETASTWLLQGTQSLITEYFRSTSFQGRSAICTTEFDTWASEAERLGKLIKVCIKAAPDHNEDLFVELEERVQALYRPYLARGVSERTLLLLLSFVQAVPASHAPASVNADQGWWLDRLAEVGRRASDTLSSFASGAIQAFWQIWEAADPQTAATPLQPGQPVPFASQESIEARLPMQISAHFKRAHLGLEATLDMAHVLLRADAASIKTSPRLSRASSGSSRRSSDSGQSPIRPILSASLRTSQRLSIGDAAQSLMKPASVFLQNFGGCPLPRPGVPAGASAGMREGHFALQQGIQQACLQAVRLSCTQIAAHRLPVTNVRMQPVLMTALKYMEDPQISNSLHKQVKPSTCQTLASPCLRQDGAPEVAKRAMDPAFRWHLLNAILSLISGPFDANVPIARHAPTQLQQSSELNSEPWLDMLCLHAESLDSADEGSVTTLLQTLRRLLQQLLQQPSLIPEVCQRLKLPADTSPEHCRGLAALLLCILCPAWKAVEEAGRNPTLRASFISTAFMPQAFAFPGTAEARDELHSEQGPFHWAFEQLMDMGRRSLRVASATSLSFCRLLVDNPWAATYYADELHQLLLFDPKTDNPPDHVEMDPEPVPGNEEVSKLQRNGEHDLQQSHRDQVVAPRVAACVCLHRLSRIARGHSPSHALPDQQAAACVGQQLWKELLALARKPKYCKGKYPAKGPLHRQKMRLWQALCILSNFCTADDCTDNVQLVWAALQDGDVPGVRTYQEAILARFMLEGPELIDTLLLPTLKQFAKRPEGLPSMLLVGARMAMDIAPGQRQNLLTTLLPVFSAWTLEHHHATRTFAQAMLYELLRRFPGDCGLPADARLQAMLEFLSSNQDAQRLTSVMEGAVAQFHIDKATSPAGIFHQGVQLIGAADEILTFEGAAPSVIERIQTFLMEERAKLRATQRAELGSPVPAGLAVPEAGAGSYQRKLQRLDQEIPGAGVADNSRDVFLGLADDLVSLEDEAAPGLQPDSSLPSGIIIVASLLAKAPNIAGLSRTCEVFQAAALVVADRSIMSGVDFWSVSVTAERLIHILQVPPHLLAAWLASRRAEGYTCVGLEQTVASVSLPDYKFPEQTVLVLGAEKEGISPEILDMLDAQVEIPQLGLVRSLNVHVSGAIAAYEYRRQHSGTKASLVGHS</sequence>
<dbReference type="EMBL" id="JALJOS010000012">
    <property type="protein sequence ID" value="KAK9832126.1"/>
    <property type="molecule type" value="Genomic_DNA"/>
</dbReference>
<dbReference type="InterPro" id="IPR044748">
    <property type="entry name" value="Trm3/TARBP1_C"/>
</dbReference>
<dbReference type="InterPro" id="IPR016024">
    <property type="entry name" value="ARM-type_fold"/>
</dbReference>
<dbReference type="InterPro" id="IPR029028">
    <property type="entry name" value="Alpha/beta_knot_MTases"/>
</dbReference>
<keyword evidence="2" id="KW-0808">Transferase</keyword>
<evidence type="ECO:0000256" key="1">
    <source>
        <dbReference type="ARBA" id="ARBA00022603"/>
    </source>
</evidence>
<dbReference type="Gene3D" id="3.40.1280.10">
    <property type="match status" value="1"/>
</dbReference>
<protein>
    <recommendedName>
        <fullName evidence="4">tRNA/rRNA methyltransferase SpoU type domain-containing protein</fullName>
    </recommendedName>
</protein>
<dbReference type="SUPFAM" id="SSF75217">
    <property type="entry name" value="alpha/beta knot"/>
    <property type="match status" value="1"/>
</dbReference>
<dbReference type="InterPro" id="IPR029026">
    <property type="entry name" value="tRNA_m1G_MTases_N"/>
</dbReference>
<feature type="region of interest" description="Disordered" evidence="3">
    <location>
        <begin position="1251"/>
        <end position="1270"/>
    </location>
</feature>